<evidence type="ECO:0000256" key="6">
    <source>
        <dbReference type="ARBA" id="ARBA00023010"/>
    </source>
</evidence>
<evidence type="ECO:0000256" key="7">
    <source>
        <dbReference type="ARBA" id="ARBA00023136"/>
    </source>
</evidence>
<evidence type="ECO:0000256" key="5">
    <source>
        <dbReference type="ARBA" id="ARBA00022989"/>
    </source>
</evidence>
<name>A0A1H7YKK2_OLID1</name>
<reference evidence="10" key="1">
    <citation type="submission" date="2016-10" db="EMBL/GenBank/DDBJ databases">
        <authorList>
            <person name="Varghese N."/>
            <person name="Submissions S."/>
        </authorList>
    </citation>
    <scope>NUCLEOTIDE SEQUENCE [LARGE SCALE GENOMIC DNA]</scope>
    <source>
        <strain evidence="10">DSM 18733</strain>
    </source>
</reference>
<keyword evidence="8" id="KW-1003">Cell membrane</keyword>
<comment type="similarity">
    <text evidence="8">Belongs to the SecE/SEC61-gamma family.</text>
</comment>
<keyword evidence="6 8" id="KW-0811">Translocation</keyword>
<gene>
    <name evidence="8" type="primary">secE</name>
    <name evidence="9" type="ORF">SAMN05661044_05242</name>
</gene>
<keyword evidence="5 8" id="KW-1133">Transmembrane helix</keyword>
<comment type="subunit">
    <text evidence="8">Component of the Sec protein translocase complex. Heterotrimer consisting of SecY, SecE and SecG subunits. The heterotrimers can form oligomers, although 1 heterotrimer is thought to be able to translocate proteins. Interacts with the ribosome. Interacts with SecDF, and other proteins may be involved. Interacts with SecA.</text>
</comment>
<dbReference type="GO" id="GO:0006605">
    <property type="term" value="P:protein targeting"/>
    <property type="evidence" value="ECO:0007669"/>
    <property type="project" value="UniProtKB-UniRule"/>
</dbReference>
<dbReference type="GO" id="GO:0008320">
    <property type="term" value="F:protein transmembrane transporter activity"/>
    <property type="evidence" value="ECO:0007669"/>
    <property type="project" value="UniProtKB-UniRule"/>
</dbReference>
<dbReference type="NCBIfam" id="TIGR00964">
    <property type="entry name" value="secE_bact"/>
    <property type="match status" value="1"/>
</dbReference>
<keyword evidence="10" id="KW-1185">Reference proteome</keyword>
<evidence type="ECO:0000313" key="10">
    <source>
        <dbReference type="Proteomes" id="UP000199421"/>
    </source>
</evidence>
<keyword evidence="7 8" id="KW-0472">Membrane</keyword>
<dbReference type="Proteomes" id="UP000199421">
    <property type="component" value="Unassembled WGS sequence"/>
</dbReference>
<dbReference type="EMBL" id="FOAF01000013">
    <property type="protein sequence ID" value="SEM45828.1"/>
    <property type="molecule type" value="Genomic_DNA"/>
</dbReference>
<dbReference type="AlphaFoldDB" id="A0A1H7YKK2"/>
<sequence length="80" mass="8893">MLTAGREVLEIYFILTMANVLDFIKDSYHEMTQKVSWPTWSELQNSAVVVLVASIIIALVVLAMDQSSSAILKLIYGTTT</sequence>
<evidence type="ECO:0000313" key="9">
    <source>
        <dbReference type="EMBL" id="SEM45828.1"/>
    </source>
</evidence>
<keyword evidence="4 8" id="KW-0653">Protein transport</keyword>
<dbReference type="GO" id="GO:0009306">
    <property type="term" value="P:protein secretion"/>
    <property type="evidence" value="ECO:0007669"/>
    <property type="project" value="UniProtKB-UniRule"/>
</dbReference>
<dbReference type="InterPro" id="IPR005807">
    <property type="entry name" value="SecE_bac"/>
</dbReference>
<evidence type="ECO:0000256" key="3">
    <source>
        <dbReference type="ARBA" id="ARBA00022692"/>
    </source>
</evidence>
<feature type="transmembrane region" description="Helical" evidence="8">
    <location>
        <begin position="46"/>
        <end position="64"/>
    </location>
</feature>
<dbReference type="InterPro" id="IPR001901">
    <property type="entry name" value="Translocase_SecE/Sec61-g"/>
</dbReference>
<dbReference type="GO" id="GO:0043952">
    <property type="term" value="P:protein transport by the Sec complex"/>
    <property type="evidence" value="ECO:0007669"/>
    <property type="project" value="UniProtKB-UniRule"/>
</dbReference>
<organism evidence="9 10">
    <name type="scientific">Olivibacter domesticus</name>
    <name type="common">Pseudosphingobacterium domesticum</name>
    <dbReference type="NCBI Taxonomy" id="407022"/>
    <lineage>
        <taxon>Bacteria</taxon>
        <taxon>Pseudomonadati</taxon>
        <taxon>Bacteroidota</taxon>
        <taxon>Sphingobacteriia</taxon>
        <taxon>Sphingobacteriales</taxon>
        <taxon>Sphingobacteriaceae</taxon>
        <taxon>Olivibacter</taxon>
    </lineage>
</organism>
<dbReference type="STRING" id="407022.SAMN05661044_05242"/>
<dbReference type="Pfam" id="PF00584">
    <property type="entry name" value="SecE"/>
    <property type="match status" value="1"/>
</dbReference>
<protein>
    <recommendedName>
        <fullName evidence="8">Protein translocase subunit SecE</fullName>
    </recommendedName>
</protein>
<proteinExistence type="inferred from homology"/>
<dbReference type="GO" id="GO:0005886">
    <property type="term" value="C:plasma membrane"/>
    <property type="evidence" value="ECO:0007669"/>
    <property type="project" value="UniProtKB-SubCell"/>
</dbReference>
<evidence type="ECO:0000256" key="2">
    <source>
        <dbReference type="ARBA" id="ARBA00022448"/>
    </source>
</evidence>
<keyword evidence="3 8" id="KW-0812">Transmembrane</keyword>
<evidence type="ECO:0000256" key="8">
    <source>
        <dbReference type="HAMAP-Rule" id="MF_00422"/>
    </source>
</evidence>
<comment type="function">
    <text evidence="8">Essential subunit of the Sec protein translocation channel SecYEG. Clamps together the 2 halves of SecY. May contact the channel plug during translocation.</text>
</comment>
<comment type="subcellular location">
    <subcellularLocation>
        <location evidence="8">Cell membrane</location>
        <topology evidence="8">Single-pass membrane protein</topology>
    </subcellularLocation>
    <subcellularLocation>
        <location evidence="1">Membrane</location>
    </subcellularLocation>
</comment>
<evidence type="ECO:0000256" key="4">
    <source>
        <dbReference type="ARBA" id="ARBA00022927"/>
    </source>
</evidence>
<accession>A0A1H7YKK2</accession>
<evidence type="ECO:0000256" key="1">
    <source>
        <dbReference type="ARBA" id="ARBA00004370"/>
    </source>
</evidence>
<dbReference type="Gene3D" id="1.20.5.1030">
    <property type="entry name" value="Preprotein translocase secy subunit"/>
    <property type="match status" value="1"/>
</dbReference>
<dbReference type="GO" id="GO:0065002">
    <property type="term" value="P:intracellular protein transmembrane transport"/>
    <property type="evidence" value="ECO:0007669"/>
    <property type="project" value="UniProtKB-UniRule"/>
</dbReference>
<dbReference type="InterPro" id="IPR038379">
    <property type="entry name" value="SecE_sf"/>
</dbReference>
<keyword evidence="2 8" id="KW-0813">Transport</keyword>
<dbReference type="HAMAP" id="MF_00422">
    <property type="entry name" value="SecE"/>
    <property type="match status" value="1"/>
</dbReference>